<reference evidence="2 3" key="1">
    <citation type="journal article" date="2015" name="Genome Announc.">
        <title>Expanding the biotechnology potential of lactobacilli through comparative genomics of 213 strains and associated genera.</title>
        <authorList>
            <person name="Sun Z."/>
            <person name="Harris H.M."/>
            <person name="McCann A."/>
            <person name="Guo C."/>
            <person name="Argimon S."/>
            <person name="Zhang W."/>
            <person name="Yang X."/>
            <person name="Jeffery I.B."/>
            <person name="Cooney J.C."/>
            <person name="Kagawa T.F."/>
            <person name="Liu W."/>
            <person name="Song Y."/>
            <person name="Salvetti E."/>
            <person name="Wrobel A."/>
            <person name="Rasinkangas P."/>
            <person name="Parkhill J."/>
            <person name="Rea M.C."/>
            <person name="O'Sullivan O."/>
            <person name="Ritari J."/>
            <person name="Douillard F.P."/>
            <person name="Paul Ross R."/>
            <person name="Yang R."/>
            <person name="Briner A.E."/>
            <person name="Felis G.E."/>
            <person name="de Vos W.M."/>
            <person name="Barrangou R."/>
            <person name="Klaenhammer T.R."/>
            <person name="Caufield P.W."/>
            <person name="Cui Y."/>
            <person name="Zhang H."/>
            <person name="O'Toole P.W."/>
        </authorList>
    </citation>
    <scope>NUCLEOTIDE SEQUENCE [LARGE SCALE GENOMIC DNA]</scope>
    <source>
        <strain evidence="2 3">DSM 15946</strain>
    </source>
</reference>
<gene>
    <name evidence="2" type="ORF">FC43_GL000223</name>
</gene>
<evidence type="ECO:0000256" key="1">
    <source>
        <dbReference type="SAM" id="MobiDB-lite"/>
    </source>
</evidence>
<sequence length="56" mass="6159">MLTSQLLFSIALPGLTTKYFTGKSTFCFSRSLKNLQKTDRAKPDPFGPPRPVAGVK</sequence>
<dbReference type="AlphaFoldDB" id="A0A0R1UB22"/>
<dbReference type="EMBL" id="AZFK01000077">
    <property type="protein sequence ID" value="KRL88291.1"/>
    <property type="molecule type" value="Genomic_DNA"/>
</dbReference>
<organism evidence="2 3">
    <name type="scientific">Limosilactobacillus ingluviei DSM 15946</name>
    <dbReference type="NCBI Taxonomy" id="1423760"/>
    <lineage>
        <taxon>Bacteria</taxon>
        <taxon>Bacillati</taxon>
        <taxon>Bacillota</taxon>
        <taxon>Bacilli</taxon>
        <taxon>Lactobacillales</taxon>
        <taxon>Lactobacillaceae</taxon>
        <taxon>Limosilactobacillus</taxon>
    </lineage>
</organism>
<name>A0A0R1UB22_9LACO</name>
<protein>
    <submittedName>
        <fullName evidence="2">Uncharacterized protein</fullName>
    </submittedName>
</protein>
<dbReference type="PATRIC" id="fig|1423760.3.peg.240"/>
<feature type="compositionally biased region" description="Pro residues" evidence="1">
    <location>
        <begin position="45"/>
        <end position="56"/>
    </location>
</feature>
<proteinExistence type="predicted"/>
<evidence type="ECO:0000313" key="2">
    <source>
        <dbReference type="EMBL" id="KRL88291.1"/>
    </source>
</evidence>
<accession>A0A0R1UB22</accession>
<evidence type="ECO:0000313" key="3">
    <source>
        <dbReference type="Proteomes" id="UP000050816"/>
    </source>
</evidence>
<dbReference type="Proteomes" id="UP000050816">
    <property type="component" value="Unassembled WGS sequence"/>
</dbReference>
<feature type="region of interest" description="Disordered" evidence="1">
    <location>
        <begin position="37"/>
        <end position="56"/>
    </location>
</feature>
<comment type="caution">
    <text evidence="2">The sequence shown here is derived from an EMBL/GenBank/DDBJ whole genome shotgun (WGS) entry which is preliminary data.</text>
</comment>